<feature type="signal peptide" evidence="7">
    <location>
        <begin position="1"/>
        <end position="21"/>
    </location>
</feature>
<evidence type="ECO:0000313" key="9">
    <source>
        <dbReference type="EMBL" id="KFC83066.1"/>
    </source>
</evidence>
<dbReference type="CDD" id="cd11614">
    <property type="entry name" value="SAF_CpaB_FlgA_like"/>
    <property type="match status" value="1"/>
</dbReference>
<comment type="subcellular location">
    <subcellularLocation>
        <location evidence="1 7">Periplasm</location>
    </subcellularLocation>
</comment>
<dbReference type="Pfam" id="PF13144">
    <property type="entry name" value="ChapFlgA"/>
    <property type="match status" value="1"/>
</dbReference>
<accession>A0A085GH71</accession>
<reference evidence="9 10" key="1">
    <citation type="submission" date="2014-05" db="EMBL/GenBank/DDBJ databases">
        <title>ATOL: Assembling a taxonomically balanced genome-scale reconstruction of the evolutionary history of the Enterobacteriaceae.</title>
        <authorList>
            <person name="Plunkett G.III."/>
            <person name="Neeno-Eckwall E.C."/>
            <person name="Glasner J.D."/>
            <person name="Perna N.T."/>
        </authorList>
    </citation>
    <scope>NUCLEOTIDE SEQUENCE [LARGE SCALE GENOMIC DNA]</scope>
    <source>
        <strain evidence="9 10">ATCC 33320</strain>
    </source>
</reference>
<evidence type="ECO:0000256" key="6">
    <source>
        <dbReference type="ARBA" id="ARBA00025643"/>
    </source>
</evidence>
<organism evidence="9 10">
    <name type="scientific">Buttiauxella agrestis ATCC 33320</name>
    <dbReference type="NCBI Taxonomy" id="1006004"/>
    <lineage>
        <taxon>Bacteria</taxon>
        <taxon>Pseudomonadati</taxon>
        <taxon>Pseudomonadota</taxon>
        <taxon>Gammaproteobacteria</taxon>
        <taxon>Enterobacterales</taxon>
        <taxon>Enterobacteriaceae</taxon>
        <taxon>Buttiauxella</taxon>
    </lineage>
</organism>
<comment type="similarity">
    <text evidence="2 7">Belongs to the FlgA family.</text>
</comment>
<keyword evidence="9" id="KW-0282">Flagellum</keyword>
<evidence type="ECO:0000256" key="1">
    <source>
        <dbReference type="ARBA" id="ARBA00004418"/>
    </source>
</evidence>
<evidence type="ECO:0000256" key="3">
    <source>
        <dbReference type="ARBA" id="ARBA00014754"/>
    </source>
</evidence>
<feature type="chain" id="PRO_5005106063" description="Flagella basal body P-ring formation protein FlgA" evidence="7">
    <location>
        <begin position="22"/>
        <end position="219"/>
    </location>
</feature>
<evidence type="ECO:0000256" key="2">
    <source>
        <dbReference type="ARBA" id="ARBA00010474"/>
    </source>
</evidence>
<name>A0A085GH71_9ENTR</name>
<dbReference type="Gene3D" id="3.90.1210.10">
    <property type="entry name" value="Antifreeze-like/N-acetylneuraminic acid synthase C-terminal domain"/>
    <property type="match status" value="1"/>
</dbReference>
<dbReference type="Gene3D" id="2.30.30.760">
    <property type="match status" value="1"/>
</dbReference>
<sequence length="219" mass="23482">MAGLKTWSTIALLLACPQAFASILDAPLTQFFQQRLVGISDDVSVIVKTPDAQLPPCPLPDFSMPGNGRLWGNVSVLARCGNEKRYIQAEVQATGNYVVAALALPRGTVINETQVQLKRGRLDQLPPRAMLDINQASSAVTLRDIAPNQPIMLSMVRQSWRVKAGQRVHVVAAGEGFSVNSEGKALNNAAVAQNARVRMDSGQIVSGTVDVDGNILINL</sequence>
<comment type="function">
    <text evidence="6 7">Involved in the assembly process of the P-ring formation. It may associate with FlgF on the rod constituting a structure essential for the P-ring assembly or may act as a modulator protein for the P-ring assembly.</text>
</comment>
<dbReference type="OrthoDB" id="7065435at2"/>
<dbReference type="NCBIfam" id="TIGR03170">
    <property type="entry name" value="flgA_cterm"/>
    <property type="match status" value="1"/>
</dbReference>
<dbReference type="AlphaFoldDB" id="A0A085GH71"/>
<evidence type="ECO:0000256" key="5">
    <source>
        <dbReference type="ARBA" id="ARBA00022764"/>
    </source>
</evidence>
<evidence type="ECO:0000259" key="8">
    <source>
        <dbReference type="SMART" id="SM00858"/>
    </source>
</evidence>
<dbReference type="PROSITE" id="PS51257">
    <property type="entry name" value="PROKAR_LIPOPROTEIN"/>
    <property type="match status" value="1"/>
</dbReference>
<dbReference type="Pfam" id="PF17656">
    <property type="entry name" value="ChapFlgA_N"/>
    <property type="match status" value="1"/>
</dbReference>
<dbReference type="eggNOG" id="COG1261">
    <property type="taxonomic scope" value="Bacteria"/>
</dbReference>
<dbReference type="GO" id="GO:0044780">
    <property type="term" value="P:bacterial-type flagellum assembly"/>
    <property type="evidence" value="ECO:0007669"/>
    <property type="project" value="InterPro"/>
</dbReference>
<dbReference type="SMART" id="SM00858">
    <property type="entry name" value="SAF"/>
    <property type="match status" value="1"/>
</dbReference>
<keyword evidence="7" id="KW-1005">Bacterial flagellum biogenesis</keyword>
<proteinExistence type="inferred from homology"/>
<dbReference type="InterPro" id="IPR041231">
    <property type="entry name" value="FlgA_N"/>
</dbReference>
<feature type="domain" description="SAF" evidence="8">
    <location>
        <begin position="95"/>
        <end position="157"/>
    </location>
</feature>
<dbReference type="RefSeq" id="WP_034494508.1">
    <property type="nucleotide sequence ID" value="NZ_JMPI01000022.1"/>
</dbReference>
<dbReference type="GO" id="GO:0042597">
    <property type="term" value="C:periplasmic space"/>
    <property type="evidence" value="ECO:0007669"/>
    <property type="project" value="UniProtKB-SubCell"/>
</dbReference>
<keyword evidence="9" id="KW-0969">Cilium</keyword>
<keyword evidence="4 7" id="KW-0732">Signal</keyword>
<dbReference type="InterPro" id="IPR013974">
    <property type="entry name" value="SAF"/>
</dbReference>
<evidence type="ECO:0000256" key="4">
    <source>
        <dbReference type="ARBA" id="ARBA00022729"/>
    </source>
</evidence>
<keyword evidence="9" id="KW-0966">Cell projection</keyword>
<gene>
    <name evidence="9" type="primary">flgA</name>
    <name evidence="9" type="ORF">GBAG_1442</name>
</gene>
<dbReference type="InterPro" id="IPR017585">
    <property type="entry name" value="SAF_FlgA"/>
</dbReference>
<protein>
    <recommendedName>
        <fullName evidence="3 7">Flagella basal body P-ring formation protein FlgA</fullName>
    </recommendedName>
</protein>
<dbReference type="Proteomes" id="UP000028653">
    <property type="component" value="Unassembled WGS sequence"/>
</dbReference>
<dbReference type="EMBL" id="JMPI01000022">
    <property type="protein sequence ID" value="KFC83066.1"/>
    <property type="molecule type" value="Genomic_DNA"/>
</dbReference>
<evidence type="ECO:0000313" key="10">
    <source>
        <dbReference type="Proteomes" id="UP000028653"/>
    </source>
</evidence>
<comment type="caution">
    <text evidence="9">The sequence shown here is derived from an EMBL/GenBank/DDBJ whole genome shotgun (WGS) entry which is preliminary data.</text>
</comment>
<dbReference type="STRING" id="1006004.GBAG_1442"/>
<dbReference type="PANTHER" id="PTHR36307">
    <property type="entry name" value="FLAGELLA BASAL BODY P-RING FORMATION PROTEIN FLGA"/>
    <property type="match status" value="1"/>
</dbReference>
<evidence type="ECO:0000256" key="7">
    <source>
        <dbReference type="RuleBase" id="RU362063"/>
    </source>
</evidence>
<keyword evidence="5 7" id="KW-0574">Periplasm</keyword>
<dbReference type="PANTHER" id="PTHR36307:SF1">
    <property type="entry name" value="FLAGELLA BASAL BODY P-RING FORMATION PROTEIN FLGA"/>
    <property type="match status" value="1"/>
</dbReference>
<keyword evidence="10" id="KW-1185">Reference proteome</keyword>
<dbReference type="InterPro" id="IPR039246">
    <property type="entry name" value="Flagellar_FlgA"/>
</dbReference>